<comment type="caution">
    <text evidence="1">The sequence shown here is derived from an EMBL/GenBank/DDBJ whole genome shotgun (WGS) entry which is preliminary data.</text>
</comment>
<gene>
    <name evidence="1" type="ORF">GCM10022414_11930</name>
</gene>
<organism evidence="1 2">
    <name type="scientific">Zhongshania borealis</name>
    <dbReference type="NCBI Taxonomy" id="889488"/>
    <lineage>
        <taxon>Bacteria</taxon>
        <taxon>Pseudomonadati</taxon>
        <taxon>Pseudomonadota</taxon>
        <taxon>Gammaproteobacteria</taxon>
        <taxon>Cellvibrionales</taxon>
        <taxon>Spongiibacteraceae</taxon>
        <taxon>Zhongshania</taxon>
    </lineage>
</organism>
<name>A0ABP7WK53_9GAMM</name>
<protein>
    <submittedName>
        <fullName evidence="1">Uncharacterized protein</fullName>
    </submittedName>
</protein>
<proteinExistence type="predicted"/>
<dbReference type="Proteomes" id="UP001500392">
    <property type="component" value="Unassembled WGS sequence"/>
</dbReference>
<evidence type="ECO:0000313" key="2">
    <source>
        <dbReference type="Proteomes" id="UP001500392"/>
    </source>
</evidence>
<reference evidence="2" key="1">
    <citation type="journal article" date="2019" name="Int. J. Syst. Evol. Microbiol.">
        <title>The Global Catalogue of Microorganisms (GCM) 10K type strain sequencing project: providing services to taxonomists for standard genome sequencing and annotation.</title>
        <authorList>
            <consortium name="The Broad Institute Genomics Platform"/>
            <consortium name="The Broad Institute Genome Sequencing Center for Infectious Disease"/>
            <person name="Wu L."/>
            <person name="Ma J."/>
        </authorList>
    </citation>
    <scope>NUCLEOTIDE SEQUENCE [LARGE SCALE GENOMIC DNA]</scope>
    <source>
        <strain evidence="2">JCM 17304</strain>
    </source>
</reference>
<evidence type="ECO:0000313" key="1">
    <source>
        <dbReference type="EMBL" id="GAA4090377.1"/>
    </source>
</evidence>
<dbReference type="EMBL" id="BAABDM010000001">
    <property type="protein sequence ID" value="GAA4090377.1"/>
    <property type="molecule type" value="Genomic_DNA"/>
</dbReference>
<keyword evidence="2" id="KW-1185">Reference proteome</keyword>
<sequence>MRGIRVKGKPAVNSGLHGFVAHGLSPPGGRLLTREVLLMARVICIKLTGESSQDRVLGTIVYMAENTALIIGSGAQLLDRYCH</sequence>
<accession>A0ABP7WK53</accession>